<proteinExistence type="predicted"/>
<comment type="caution">
    <text evidence="1">The sequence shown here is derived from an EMBL/GenBank/DDBJ whole genome shotgun (WGS) entry which is preliminary data.</text>
</comment>
<dbReference type="Proteomes" id="UP000310314">
    <property type="component" value="Unassembled WGS sequence"/>
</dbReference>
<sequence length="143" mass="16226">MKKLFLFSIFPLLLMNCKDNDDFNPDALDCTEVACTEIFISLVVTVKDTDGVLIPLDRFEVIDSKTSEDLTPAITFDDFQMARQSGQYPLYDDSFVFENQNTKRTILFRGFINDEKIAEAEYVIDTDCCHVSITLGDAVITID</sequence>
<accession>A0A5S3PVW6</accession>
<protein>
    <submittedName>
        <fullName evidence="1">Uncharacterized protein</fullName>
    </submittedName>
</protein>
<dbReference type="RefSeq" id="WP_138657105.1">
    <property type="nucleotide sequence ID" value="NZ_VATY01000001.1"/>
</dbReference>
<evidence type="ECO:0000313" key="2">
    <source>
        <dbReference type="Proteomes" id="UP000310314"/>
    </source>
</evidence>
<organism evidence="1 2">
    <name type="scientific">Maribacter algarum</name>
    <name type="common">ex Zhang et al. 2020</name>
    <dbReference type="NCBI Taxonomy" id="2578118"/>
    <lineage>
        <taxon>Bacteria</taxon>
        <taxon>Pseudomonadati</taxon>
        <taxon>Bacteroidota</taxon>
        <taxon>Flavobacteriia</taxon>
        <taxon>Flavobacteriales</taxon>
        <taxon>Flavobacteriaceae</taxon>
        <taxon>Maribacter</taxon>
    </lineage>
</organism>
<evidence type="ECO:0000313" key="1">
    <source>
        <dbReference type="EMBL" id="TMM59115.1"/>
    </source>
</evidence>
<name>A0A5S3PVW6_9FLAO</name>
<dbReference type="OrthoDB" id="1165032at2"/>
<dbReference type="EMBL" id="VATY01000001">
    <property type="protein sequence ID" value="TMM59115.1"/>
    <property type="molecule type" value="Genomic_DNA"/>
</dbReference>
<reference evidence="1 2" key="1">
    <citation type="submission" date="2019-05" db="EMBL/GenBank/DDBJ databases">
        <authorList>
            <person name="Zhang J.-Y."/>
            <person name="Feg X."/>
            <person name="Du Z.-J."/>
        </authorList>
    </citation>
    <scope>NUCLEOTIDE SEQUENCE [LARGE SCALE GENOMIC DNA]</scope>
    <source>
        <strain evidence="1 2">RZ26</strain>
    </source>
</reference>
<dbReference type="AlphaFoldDB" id="A0A5S3PVW6"/>
<gene>
    <name evidence="1" type="ORF">FEE95_06690</name>
</gene>
<keyword evidence="2" id="KW-1185">Reference proteome</keyword>